<sequence>MKGRVSAAALILTGTLLLIMLSTAHGQIPLRDPNGRCLLECHGDPEFKEETAPGQYRTLYVDYEQFKLSVHREKLCVDCHTDVTLIPHERRPEEIHCLQCHYQGNVVGAPITERPEKYKESVHGKALQHGNPDAPDCRNCHGVHDARAPYDSLSTVYRMNIPKTCGRCHLDVYTVYLESVHGVAVTRGVPEAAVCSDCHREHDLLSPQDPRSSLYPMNVAGTCATCHANEELMHQVGISAEQVEAFKENFHGIALEFGVLRVARCTSCHEYHLILPSDDPRSSVHPENLAQTCGQCHPNATDNVAKGKFHLIPSNPEAGIVFWVSQFFKWLTISVLAGLFLHILLDLYGRLRHKATGG</sequence>
<dbReference type="AlphaFoldDB" id="A0A1F5UQF6"/>
<feature type="transmembrane region" description="Helical" evidence="1">
    <location>
        <begin position="320"/>
        <end position="345"/>
    </location>
</feature>
<gene>
    <name evidence="2" type="ORF">A2Z21_07940</name>
</gene>
<keyword evidence="1" id="KW-1133">Transmembrane helix</keyword>
<organism evidence="2 3">
    <name type="scientific">Fraserbacteria sp. (strain RBG_16_55_9)</name>
    <dbReference type="NCBI Taxonomy" id="1817864"/>
    <lineage>
        <taxon>Bacteria</taxon>
        <taxon>Candidatus Fraseribacteriota</taxon>
    </lineage>
</organism>
<name>A0A1F5UQF6_FRAXR</name>
<dbReference type="Gene3D" id="1.10.1130.10">
    <property type="entry name" value="Flavocytochrome C3, Chain A"/>
    <property type="match status" value="1"/>
</dbReference>
<reference evidence="2 3" key="1">
    <citation type="journal article" date="2016" name="Nat. Commun.">
        <title>Thousands of microbial genomes shed light on interconnected biogeochemical processes in an aquifer system.</title>
        <authorList>
            <person name="Anantharaman K."/>
            <person name="Brown C.T."/>
            <person name="Hug L.A."/>
            <person name="Sharon I."/>
            <person name="Castelle C.J."/>
            <person name="Probst A.J."/>
            <person name="Thomas B.C."/>
            <person name="Singh A."/>
            <person name="Wilkins M.J."/>
            <person name="Karaoz U."/>
            <person name="Brodie E.L."/>
            <person name="Williams K.H."/>
            <person name="Hubbard S.S."/>
            <person name="Banfield J.F."/>
        </authorList>
    </citation>
    <scope>NUCLEOTIDE SEQUENCE [LARGE SCALE GENOMIC DNA]</scope>
    <source>
        <strain evidence="3">RBG_16_55_9</strain>
    </source>
</reference>
<dbReference type="InterPro" id="IPR036280">
    <property type="entry name" value="Multihaem_cyt_sf"/>
</dbReference>
<keyword evidence="1" id="KW-0812">Transmembrane</keyword>
<protein>
    <submittedName>
        <fullName evidence="2">Uncharacterized protein</fullName>
    </submittedName>
</protein>
<dbReference type="Gene3D" id="1.10.780.10">
    <property type="entry name" value="Hydroxylamine Oxidoreductase, Chain A, domain 1"/>
    <property type="match status" value="1"/>
</dbReference>
<evidence type="ECO:0000313" key="2">
    <source>
        <dbReference type="EMBL" id="OGF53359.1"/>
    </source>
</evidence>
<evidence type="ECO:0000313" key="3">
    <source>
        <dbReference type="Proteomes" id="UP000179157"/>
    </source>
</evidence>
<dbReference type="SUPFAM" id="SSF48695">
    <property type="entry name" value="Multiheme cytochromes"/>
    <property type="match status" value="1"/>
</dbReference>
<proteinExistence type="predicted"/>
<dbReference type="EMBL" id="MFGX01000105">
    <property type="protein sequence ID" value="OGF53359.1"/>
    <property type="molecule type" value="Genomic_DNA"/>
</dbReference>
<accession>A0A1F5UQF6</accession>
<dbReference type="Proteomes" id="UP000179157">
    <property type="component" value="Unassembled WGS sequence"/>
</dbReference>
<comment type="caution">
    <text evidence="2">The sequence shown here is derived from an EMBL/GenBank/DDBJ whole genome shotgun (WGS) entry which is preliminary data.</text>
</comment>
<dbReference type="STRING" id="1817864.A2Z21_07940"/>
<keyword evidence="1" id="KW-0472">Membrane</keyword>
<evidence type="ECO:0000256" key="1">
    <source>
        <dbReference type="SAM" id="Phobius"/>
    </source>
</evidence>